<sequence>MKKILFAAGVLLISTATFAHNTPNSDNKKGKKAARKEQTAQVNDFVKTQFYEDFPDATNINFERTKYFDEASFTSGTHQMRAYYDIRNELVGTTEDKAYSDLPANAQREIQKKYGNYKVEEVINYDDNEFNDTDMTMFDTAFEGADNNFVVLRKNSEILIVKVDMAGNVSYFKSLK</sequence>
<dbReference type="RefSeq" id="WP_146307516.1">
    <property type="nucleotide sequence ID" value="NZ_VOHS01000038.1"/>
</dbReference>
<accession>A0A5C6LL16</accession>
<dbReference type="SUPFAM" id="SSF160574">
    <property type="entry name" value="BT0923-like"/>
    <property type="match status" value="1"/>
</dbReference>
<dbReference type="EMBL" id="VOHS01000038">
    <property type="protein sequence ID" value="TWV95681.1"/>
    <property type="molecule type" value="Genomic_DNA"/>
</dbReference>
<feature type="chain" id="PRO_5023103992" description="Beta-lactamase-inhibitor-like PepSY-like domain-containing protein" evidence="1">
    <location>
        <begin position="20"/>
        <end position="176"/>
    </location>
</feature>
<protein>
    <recommendedName>
        <fullName evidence="4">Beta-lactamase-inhibitor-like PepSY-like domain-containing protein</fullName>
    </recommendedName>
</protein>
<evidence type="ECO:0000313" key="3">
    <source>
        <dbReference type="Proteomes" id="UP000318815"/>
    </source>
</evidence>
<evidence type="ECO:0000313" key="2">
    <source>
        <dbReference type="EMBL" id="TWV95681.1"/>
    </source>
</evidence>
<evidence type="ECO:0000256" key="1">
    <source>
        <dbReference type="SAM" id="SignalP"/>
    </source>
</evidence>
<reference evidence="2 3" key="1">
    <citation type="submission" date="2019-08" db="EMBL/GenBank/DDBJ databases">
        <title>Whole genome sequencing of chitin degrading bacteria Chitinophaga pinensis YS16.</title>
        <authorList>
            <person name="Singh R.P."/>
            <person name="Manchanda G."/>
            <person name="Maurya I.K."/>
            <person name="Joshi N.K."/>
            <person name="Srivastava A.K."/>
        </authorList>
    </citation>
    <scope>NUCLEOTIDE SEQUENCE [LARGE SCALE GENOMIC DNA]</scope>
    <source>
        <strain evidence="2 3">YS-16</strain>
    </source>
</reference>
<keyword evidence="1" id="KW-0732">Signal</keyword>
<keyword evidence="3" id="KW-1185">Reference proteome</keyword>
<dbReference type="OrthoDB" id="1368741at2"/>
<proteinExistence type="predicted"/>
<dbReference type="AlphaFoldDB" id="A0A5C6LL16"/>
<name>A0A5C6LL16_9BACT</name>
<dbReference type="Gene3D" id="3.10.450.360">
    <property type="match status" value="1"/>
</dbReference>
<evidence type="ECO:0008006" key="4">
    <source>
        <dbReference type="Google" id="ProtNLM"/>
    </source>
</evidence>
<organism evidence="2 3">
    <name type="scientific">Chitinophaga pinensis</name>
    <dbReference type="NCBI Taxonomy" id="79329"/>
    <lineage>
        <taxon>Bacteria</taxon>
        <taxon>Pseudomonadati</taxon>
        <taxon>Bacteroidota</taxon>
        <taxon>Chitinophagia</taxon>
        <taxon>Chitinophagales</taxon>
        <taxon>Chitinophagaceae</taxon>
        <taxon>Chitinophaga</taxon>
    </lineage>
</organism>
<comment type="caution">
    <text evidence="2">The sequence shown here is derived from an EMBL/GenBank/DDBJ whole genome shotgun (WGS) entry which is preliminary data.</text>
</comment>
<dbReference type="Proteomes" id="UP000318815">
    <property type="component" value="Unassembled WGS sequence"/>
</dbReference>
<feature type="signal peptide" evidence="1">
    <location>
        <begin position="1"/>
        <end position="19"/>
    </location>
</feature>
<gene>
    <name evidence="2" type="ORF">FEF09_24265</name>
</gene>